<dbReference type="STRING" id="229919.GCA_001050195_00461"/>
<dbReference type="AlphaFoldDB" id="A0A3D1JFE0"/>
<organism evidence="1 2">
    <name type="scientific">Anaerolinea thermolimosa</name>
    <dbReference type="NCBI Taxonomy" id="229919"/>
    <lineage>
        <taxon>Bacteria</taxon>
        <taxon>Bacillati</taxon>
        <taxon>Chloroflexota</taxon>
        <taxon>Anaerolineae</taxon>
        <taxon>Anaerolineales</taxon>
        <taxon>Anaerolineaceae</taxon>
        <taxon>Anaerolinea</taxon>
    </lineage>
</organism>
<dbReference type="OrthoDB" id="158763at2"/>
<sequence length="461" mass="50185">MAQIGSVPSPVRWNWKKTFRSSCYTRGLAAFLGMWWITILLTACQALDRFPFTFLTPVATPTAEGAALTLTPQPTPEPTQTPTPLPPNELTLWLPPEFAPGSGGRAGEVLDKRLAAFETEHGIRIKVRLKAASGPGGLLESLSAASVAAPRSLPGVVALPRPEFEVAAIKGLLVPLDPLGRVLESSDWYPYARELAMVQGVTFGLPFAGDAQVLVYRASQVHPPLGNWEDLIQLGQPVGIAFSSPTAMTTLALYRSIGGEVEDAQHRPLLQSEPLARVLTLYRTGANRGLFPLWMADFQSESQVWQAYQDQRFHVCVAWISDYLGEQPPDSLPAPLPQLEDTPYTMATGWIWAVADPLPERQALSIELVEWLSDSQFLGEWSEAAGFLPTRPAALSAWQNQTFKSVLTQVALSAHARPSTELLSGLGGVLEEAAVRVVRLEAEPSQAAVDAVERLADRQTR</sequence>
<dbReference type="Pfam" id="PF13416">
    <property type="entry name" value="SBP_bac_8"/>
    <property type="match status" value="1"/>
</dbReference>
<dbReference type="InterPro" id="IPR006059">
    <property type="entry name" value="SBP"/>
</dbReference>
<dbReference type="Gene3D" id="3.40.190.10">
    <property type="entry name" value="Periplasmic binding protein-like II"/>
    <property type="match status" value="1"/>
</dbReference>
<accession>A0A3D1JFE0</accession>
<dbReference type="PANTHER" id="PTHR43649:SF12">
    <property type="entry name" value="DIACETYLCHITOBIOSE BINDING PROTEIN DASA"/>
    <property type="match status" value="1"/>
</dbReference>
<comment type="caution">
    <text evidence="1">The sequence shown here is derived from an EMBL/GenBank/DDBJ whole genome shotgun (WGS) entry which is preliminary data.</text>
</comment>
<gene>
    <name evidence="1" type="ORF">DEQ80_04830</name>
</gene>
<dbReference type="EMBL" id="DPBP01000021">
    <property type="protein sequence ID" value="HCE17164.1"/>
    <property type="molecule type" value="Genomic_DNA"/>
</dbReference>
<dbReference type="Proteomes" id="UP000264141">
    <property type="component" value="Unassembled WGS sequence"/>
</dbReference>
<evidence type="ECO:0008006" key="3">
    <source>
        <dbReference type="Google" id="ProtNLM"/>
    </source>
</evidence>
<reference evidence="1 2" key="1">
    <citation type="journal article" date="2018" name="Nat. Biotechnol.">
        <title>A standardized bacterial taxonomy based on genome phylogeny substantially revises the tree of life.</title>
        <authorList>
            <person name="Parks D.H."/>
            <person name="Chuvochina M."/>
            <person name="Waite D.W."/>
            <person name="Rinke C."/>
            <person name="Skarshewski A."/>
            <person name="Chaumeil P.A."/>
            <person name="Hugenholtz P."/>
        </authorList>
    </citation>
    <scope>NUCLEOTIDE SEQUENCE [LARGE SCALE GENOMIC DNA]</scope>
    <source>
        <strain evidence="1">UBA8781</strain>
    </source>
</reference>
<dbReference type="SUPFAM" id="SSF53850">
    <property type="entry name" value="Periplasmic binding protein-like II"/>
    <property type="match status" value="1"/>
</dbReference>
<evidence type="ECO:0000313" key="2">
    <source>
        <dbReference type="Proteomes" id="UP000264141"/>
    </source>
</evidence>
<protein>
    <recommendedName>
        <fullName evidence="3">Extracellular solute-binding protein</fullName>
    </recommendedName>
</protein>
<proteinExistence type="predicted"/>
<name>A0A3D1JFE0_9CHLR</name>
<dbReference type="InterPro" id="IPR050490">
    <property type="entry name" value="Bact_solute-bd_prot1"/>
</dbReference>
<evidence type="ECO:0000313" key="1">
    <source>
        <dbReference type="EMBL" id="HCE17164.1"/>
    </source>
</evidence>
<dbReference type="PANTHER" id="PTHR43649">
    <property type="entry name" value="ARABINOSE-BINDING PROTEIN-RELATED"/>
    <property type="match status" value="1"/>
</dbReference>